<evidence type="ECO:0000313" key="2">
    <source>
        <dbReference type="Proteomes" id="UP001432180"/>
    </source>
</evidence>
<sequence length="61" mass="7413">MTTESDSPKVPVKNREPYQQAYYPPVPTRFTRYFRTSVVWQFIRFWIINFKIFKLLAKSHG</sequence>
<organism evidence="1 2">
    <name type="scientific">Thiorhodovibrio winogradskyi</name>
    <dbReference type="NCBI Taxonomy" id="77007"/>
    <lineage>
        <taxon>Bacteria</taxon>
        <taxon>Pseudomonadati</taxon>
        <taxon>Pseudomonadota</taxon>
        <taxon>Gammaproteobacteria</taxon>
        <taxon>Chromatiales</taxon>
        <taxon>Chromatiaceae</taxon>
        <taxon>Thiorhodovibrio</taxon>
    </lineage>
</organism>
<protein>
    <submittedName>
        <fullName evidence="1">Uncharacterized protein</fullName>
    </submittedName>
</protein>
<evidence type="ECO:0000313" key="1">
    <source>
        <dbReference type="EMBL" id="WPL16320.1"/>
    </source>
</evidence>
<reference evidence="1 2" key="1">
    <citation type="journal article" date="2023" name="Microorganisms">
        <title>Thiorhodovibrio frisius and Trv. litoralis spp. nov., Two Novel Members from a Clade of Fastidious Purple Sulfur Bacteria That Exhibit Unique Red-Shifted Light-Harvesting Capabilities.</title>
        <authorList>
            <person name="Methner A."/>
            <person name="Kuzyk S.B."/>
            <person name="Petersen J."/>
            <person name="Bauer S."/>
            <person name="Brinkmann H."/>
            <person name="Sichau K."/>
            <person name="Wanner G."/>
            <person name="Wolf J."/>
            <person name="Neumann-Schaal M."/>
            <person name="Henke P."/>
            <person name="Tank M."/>
            <person name="Sproer C."/>
            <person name="Bunk B."/>
            <person name="Overmann J."/>
        </authorList>
    </citation>
    <scope>NUCLEOTIDE SEQUENCE [LARGE SCALE GENOMIC DNA]</scope>
    <source>
        <strain evidence="1 2">DSM 6702</strain>
    </source>
</reference>
<proteinExistence type="predicted"/>
<dbReference type="Proteomes" id="UP001432180">
    <property type="component" value="Chromosome"/>
</dbReference>
<gene>
    <name evidence="1" type="ORF">Thiowin_01273</name>
</gene>
<dbReference type="RefSeq" id="WP_328986864.1">
    <property type="nucleotide sequence ID" value="NZ_CP121472.1"/>
</dbReference>
<accession>A0ABZ0S742</accession>
<keyword evidence="2" id="KW-1185">Reference proteome</keyword>
<dbReference type="EMBL" id="CP121472">
    <property type="protein sequence ID" value="WPL16320.1"/>
    <property type="molecule type" value="Genomic_DNA"/>
</dbReference>
<name>A0ABZ0S742_9GAMM</name>